<dbReference type="STRING" id="240176.A8N961"/>
<keyword evidence="1" id="KW-0433">Leucine-rich repeat</keyword>
<dbReference type="AlphaFoldDB" id="A8N961"/>
<proteinExistence type="predicted"/>
<dbReference type="InterPro" id="IPR001611">
    <property type="entry name" value="Leu-rich_rpt"/>
</dbReference>
<evidence type="ECO:0000256" key="2">
    <source>
        <dbReference type="ARBA" id="ARBA00022737"/>
    </source>
</evidence>
<feature type="region of interest" description="Disordered" evidence="3">
    <location>
        <begin position="1"/>
        <end position="32"/>
    </location>
</feature>
<dbReference type="Gene3D" id="3.80.10.10">
    <property type="entry name" value="Ribonuclease Inhibitor"/>
    <property type="match status" value="1"/>
</dbReference>
<keyword evidence="2" id="KW-0677">Repeat</keyword>
<dbReference type="GeneID" id="6007861"/>
<dbReference type="KEGG" id="cci:CC1G_00936"/>
<dbReference type="VEuPathDB" id="FungiDB:CC1G_00936"/>
<dbReference type="InterPro" id="IPR003591">
    <property type="entry name" value="Leu-rich_rpt_typical-subtyp"/>
</dbReference>
<dbReference type="SMART" id="SM00369">
    <property type="entry name" value="LRR_TYP"/>
    <property type="match status" value="2"/>
</dbReference>
<dbReference type="Pfam" id="PF13855">
    <property type="entry name" value="LRR_8"/>
    <property type="match status" value="1"/>
</dbReference>
<dbReference type="InterPro" id="IPR032675">
    <property type="entry name" value="LRR_dom_sf"/>
</dbReference>
<comment type="caution">
    <text evidence="4">The sequence shown here is derived from an EMBL/GenBank/DDBJ whole genome shotgun (WGS) entry which is preliminary data.</text>
</comment>
<evidence type="ECO:0000313" key="4">
    <source>
        <dbReference type="EMBL" id="EAU90552.1"/>
    </source>
</evidence>
<dbReference type="PANTHER" id="PTHR48051">
    <property type="match status" value="1"/>
</dbReference>
<dbReference type="OrthoDB" id="660555at2759"/>
<dbReference type="SUPFAM" id="SSF52075">
    <property type="entry name" value="Outer arm dynein light chain 1"/>
    <property type="match status" value="1"/>
</dbReference>
<evidence type="ECO:0000256" key="3">
    <source>
        <dbReference type="SAM" id="MobiDB-lite"/>
    </source>
</evidence>
<name>A8N961_COPC7</name>
<evidence type="ECO:0000313" key="5">
    <source>
        <dbReference type="Proteomes" id="UP000001861"/>
    </source>
</evidence>
<dbReference type="Proteomes" id="UP000001861">
    <property type="component" value="Unassembled WGS sequence"/>
</dbReference>
<dbReference type="OMA" id="ISETRHI"/>
<reference evidence="4 5" key="1">
    <citation type="journal article" date="2010" name="Proc. Natl. Acad. Sci. U.S.A.">
        <title>Insights into evolution of multicellular fungi from the assembled chromosomes of the mushroom Coprinopsis cinerea (Coprinus cinereus).</title>
        <authorList>
            <person name="Stajich J.E."/>
            <person name="Wilke S.K."/>
            <person name="Ahren D."/>
            <person name="Au C.H."/>
            <person name="Birren B.W."/>
            <person name="Borodovsky M."/>
            <person name="Burns C."/>
            <person name="Canback B."/>
            <person name="Casselton L.A."/>
            <person name="Cheng C.K."/>
            <person name="Deng J."/>
            <person name="Dietrich F.S."/>
            <person name="Fargo D.C."/>
            <person name="Farman M.L."/>
            <person name="Gathman A.C."/>
            <person name="Goldberg J."/>
            <person name="Guigo R."/>
            <person name="Hoegger P.J."/>
            <person name="Hooker J.B."/>
            <person name="Huggins A."/>
            <person name="James T.Y."/>
            <person name="Kamada T."/>
            <person name="Kilaru S."/>
            <person name="Kodira C."/>
            <person name="Kues U."/>
            <person name="Kupfer D."/>
            <person name="Kwan H.S."/>
            <person name="Lomsadze A."/>
            <person name="Li W."/>
            <person name="Lilly W.W."/>
            <person name="Ma L.J."/>
            <person name="Mackey A.J."/>
            <person name="Manning G."/>
            <person name="Martin F."/>
            <person name="Muraguchi H."/>
            <person name="Natvig D.O."/>
            <person name="Palmerini H."/>
            <person name="Ramesh M.A."/>
            <person name="Rehmeyer C.J."/>
            <person name="Roe B.A."/>
            <person name="Shenoy N."/>
            <person name="Stanke M."/>
            <person name="Ter-Hovhannisyan V."/>
            <person name="Tunlid A."/>
            <person name="Velagapudi R."/>
            <person name="Vision T.J."/>
            <person name="Zeng Q."/>
            <person name="Zolan M.E."/>
            <person name="Pukkila P.J."/>
        </authorList>
    </citation>
    <scope>NUCLEOTIDE SEQUENCE [LARGE SCALE GENOMIC DNA]</scope>
    <source>
        <strain evidence="5">Okayama-7 / 130 / ATCC MYA-4618 / FGSC 9003</strain>
    </source>
</reference>
<dbReference type="EMBL" id="AACS02000007">
    <property type="protein sequence ID" value="EAU90552.1"/>
    <property type="molecule type" value="Genomic_DNA"/>
</dbReference>
<gene>
    <name evidence="4" type="ORF">CC1G_00936</name>
</gene>
<dbReference type="PANTHER" id="PTHR48051:SF35">
    <property type="entry name" value="LEUCINE-RICH REPEAT-CONTAINING PROTEIN 27"/>
    <property type="match status" value="1"/>
</dbReference>
<organism evidence="4 5">
    <name type="scientific">Coprinopsis cinerea (strain Okayama-7 / 130 / ATCC MYA-4618 / FGSC 9003)</name>
    <name type="common">Inky cap fungus</name>
    <name type="synonym">Hormographiella aspergillata</name>
    <dbReference type="NCBI Taxonomy" id="240176"/>
    <lineage>
        <taxon>Eukaryota</taxon>
        <taxon>Fungi</taxon>
        <taxon>Dikarya</taxon>
        <taxon>Basidiomycota</taxon>
        <taxon>Agaricomycotina</taxon>
        <taxon>Agaricomycetes</taxon>
        <taxon>Agaricomycetidae</taxon>
        <taxon>Agaricales</taxon>
        <taxon>Agaricineae</taxon>
        <taxon>Psathyrellaceae</taxon>
        <taxon>Coprinopsis</taxon>
    </lineage>
</organism>
<feature type="compositionally biased region" description="Low complexity" evidence="3">
    <location>
        <begin position="9"/>
        <end position="22"/>
    </location>
</feature>
<dbReference type="RefSeq" id="XP_001831389.1">
    <property type="nucleotide sequence ID" value="XM_001831337.1"/>
</dbReference>
<protein>
    <submittedName>
        <fullName evidence="4">Uncharacterized protein</fullName>
    </submittedName>
</protein>
<accession>A8N961</accession>
<dbReference type="InterPro" id="IPR050216">
    <property type="entry name" value="LRR_domain-containing"/>
</dbReference>
<dbReference type="InParanoid" id="A8N961"/>
<sequence>MYPYSKTYSPLSSPASSPATLPVDSSPCSSPGLEPLILDDDHDIPSIHPLAASYKRTNAPRDPATEDDRVVKRARLGGQSLEKKLSEYLEDEVWADASVPALEEGLRIFHLENKGLTRIDTTFLRDLRKIVVLPTADDKQTNGPPVKSFQRVPTTPAIAAQQVRRTFSRTESIRTIVPGERDDNIHIYLARNMITKVPRELFLLTNLVTLSLRNNRIEYLPPEIALLTQLRDLNVAVNRLTYLPCELDRLPLKTLHVHPNPFEEKPEPKRATATESKFDVPPLVEIACRILVSPPQPSFLEQFDTEGPPRETLLNCYLPVSPPVARSLEACLPGCDLQSEPTEYDTMRITGMHKCPNPSHPPLEAPRYFVRPAEERMSWETHLAGLDVGGEVPVLWRGCSRGCLSFLDVEEVKEDKEKPAIPVDFEPVASTGNTAALDFDDE</sequence>
<evidence type="ECO:0000256" key="1">
    <source>
        <dbReference type="ARBA" id="ARBA00022614"/>
    </source>
</evidence>
<keyword evidence="5" id="KW-1185">Reference proteome</keyword>
<dbReference type="GO" id="GO:0005737">
    <property type="term" value="C:cytoplasm"/>
    <property type="evidence" value="ECO:0007669"/>
    <property type="project" value="TreeGrafter"/>
</dbReference>
<dbReference type="PROSITE" id="PS51450">
    <property type="entry name" value="LRR"/>
    <property type="match status" value="1"/>
</dbReference>
<dbReference type="eggNOG" id="KOG0619">
    <property type="taxonomic scope" value="Eukaryota"/>
</dbReference>